<dbReference type="AlphaFoldDB" id="A0A4P5NX59"/>
<evidence type="ECO:0000256" key="8">
    <source>
        <dbReference type="RuleBase" id="RU003793"/>
    </source>
</evidence>
<feature type="transmembrane region" description="Helical" evidence="10">
    <location>
        <begin position="205"/>
        <end position="227"/>
    </location>
</feature>
<keyword evidence="9" id="KW-0378">Hydrolase</keyword>
<evidence type="ECO:0000256" key="7">
    <source>
        <dbReference type="ARBA" id="ARBA00023136"/>
    </source>
</evidence>
<evidence type="ECO:0000256" key="1">
    <source>
        <dbReference type="ARBA" id="ARBA00004429"/>
    </source>
</evidence>
<dbReference type="EC" id="2.1.1.-" evidence="9"/>
<evidence type="ECO:0000256" key="9">
    <source>
        <dbReference type="RuleBase" id="RU003794"/>
    </source>
</evidence>
<evidence type="ECO:0000256" key="5">
    <source>
        <dbReference type="ARBA" id="ARBA00022692"/>
    </source>
</evidence>
<dbReference type="InterPro" id="IPR014032">
    <property type="entry name" value="Peptidase_A24A_bac"/>
</dbReference>
<keyword evidence="9" id="KW-0645">Protease</keyword>
<comment type="caution">
    <text evidence="13">The sequence shown here is derived from an EMBL/GenBank/DDBJ whole genome shotgun (WGS) entry which is preliminary data.</text>
</comment>
<name>A0A4P5NX59_9PROT</name>
<feature type="transmembrane region" description="Helical" evidence="10">
    <location>
        <begin position="248"/>
        <end position="270"/>
    </location>
</feature>
<organism evidence="13 14">
    <name type="scientific">Komagataeibacter diospyri</name>
    <dbReference type="NCBI Taxonomy" id="1932662"/>
    <lineage>
        <taxon>Bacteria</taxon>
        <taxon>Pseudomonadati</taxon>
        <taxon>Pseudomonadota</taxon>
        <taxon>Alphaproteobacteria</taxon>
        <taxon>Acetobacterales</taxon>
        <taxon>Acetobacteraceae</taxon>
        <taxon>Komagataeibacter</taxon>
    </lineage>
</organism>
<dbReference type="InterPro" id="IPR050882">
    <property type="entry name" value="Prepilin_peptidase/N-MTase"/>
</dbReference>
<comment type="subcellular location">
    <subcellularLocation>
        <location evidence="1">Cell inner membrane</location>
        <topology evidence="1">Multi-pass membrane protein</topology>
    </subcellularLocation>
    <subcellularLocation>
        <location evidence="9">Cell membrane</location>
        <topology evidence="9">Multi-pass membrane protein</topology>
    </subcellularLocation>
</comment>
<evidence type="ECO:0000256" key="3">
    <source>
        <dbReference type="ARBA" id="ARBA00022475"/>
    </source>
</evidence>
<dbReference type="Gene3D" id="1.20.120.1220">
    <property type="match status" value="1"/>
</dbReference>
<dbReference type="EMBL" id="BDLU01000066">
    <property type="protein sequence ID" value="GCE84977.1"/>
    <property type="molecule type" value="Genomic_DNA"/>
</dbReference>
<proteinExistence type="inferred from homology"/>
<evidence type="ECO:0000313" key="14">
    <source>
        <dbReference type="Proteomes" id="UP000315095"/>
    </source>
</evidence>
<keyword evidence="4" id="KW-0997">Cell inner membrane</keyword>
<evidence type="ECO:0000259" key="12">
    <source>
        <dbReference type="Pfam" id="PF06750"/>
    </source>
</evidence>
<feature type="transmembrane region" description="Helical" evidence="10">
    <location>
        <begin position="6"/>
        <end position="26"/>
    </location>
</feature>
<comment type="similarity">
    <text evidence="2 8">Belongs to the peptidase A24 family.</text>
</comment>
<keyword evidence="7 10" id="KW-0472">Membrane</keyword>
<evidence type="ECO:0000256" key="2">
    <source>
        <dbReference type="ARBA" id="ARBA00005801"/>
    </source>
</evidence>
<gene>
    <name evidence="13" type="ORF">MSKU9_3118</name>
</gene>
<dbReference type="Pfam" id="PF01478">
    <property type="entry name" value="Peptidase_A24"/>
    <property type="match status" value="1"/>
</dbReference>
<dbReference type="GO" id="GO:0005886">
    <property type="term" value="C:plasma membrane"/>
    <property type="evidence" value="ECO:0007669"/>
    <property type="project" value="UniProtKB-SubCell"/>
</dbReference>
<evidence type="ECO:0000256" key="4">
    <source>
        <dbReference type="ARBA" id="ARBA00022519"/>
    </source>
</evidence>
<comment type="catalytic activity">
    <reaction evidence="9">
        <text>Typically cleaves a -Gly-|-Phe- bond to release an N-terminal, basic peptide of 5-8 residues from type IV prepilin, and then N-methylates the new N-terminal amino group, the methyl donor being S-adenosyl-L-methionine.</text>
        <dbReference type="EC" id="3.4.23.43"/>
    </reaction>
</comment>
<dbReference type="Pfam" id="PF06750">
    <property type="entry name" value="A24_N_bact"/>
    <property type="match status" value="1"/>
</dbReference>
<accession>A0A4P5NX59</accession>
<keyword evidence="3" id="KW-1003">Cell membrane</keyword>
<feature type="domain" description="Prepilin type IV endopeptidase peptidase" evidence="11">
    <location>
        <begin position="109"/>
        <end position="215"/>
    </location>
</feature>
<evidence type="ECO:0000313" key="13">
    <source>
        <dbReference type="EMBL" id="GCE84977.1"/>
    </source>
</evidence>
<dbReference type="GO" id="GO:0006465">
    <property type="term" value="P:signal peptide processing"/>
    <property type="evidence" value="ECO:0007669"/>
    <property type="project" value="TreeGrafter"/>
</dbReference>
<keyword evidence="14" id="KW-1185">Reference proteome</keyword>
<comment type="function">
    <text evidence="9">Plays an essential role in type IV pili and type II pseudopili formation by proteolytically removing the leader sequence from substrate proteins and subsequently monomethylating the alpha-amino group of the newly exposed N-terminal phenylalanine.</text>
</comment>
<dbReference type="RefSeq" id="WP_141262350.1">
    <property type="nucleotide sequence ID" value="NZ_BDLU01000066.1"/>
</dbReference>
<evidence type="ECO:0000256" key="6">
    <source>
        <dbReference type="ARBA" id="ARBA00022989"/>
    </source>
</evidence>
<feature type="transmembrane region" description="Helical" evidence="10">
    <location>
        <begin position="73"/>
        <end position="97"/>
    </location>
</feature>
<protein>
    <recommendedName>
        <fullName evidence="9">Prepilin leader peptidase/N-methyltransferase</fullName>
        <ecNumber evidence="9">2.1.1.-</ecNumber>
        <ecNumber evidence="9">3.4.23.43</ecNumber>
    </recommendedName>
</protein>
<keyword evidence="6 10" id="KW-1133">Transmembrane helix</keyword>
<dbReference type="Proteomes" id="UP000315095">
    <property type="component" value="Unassembled WGS sequence"/>
</dbReference>
<keyword evidence="9" id="KW-0511">Multifunctional enzyme</keyword>
<reference evidence="14" key="1">
    <citation type="submission" date="2017-01" db="EMBL/GenBank/DDBJ databases">
        <title>Komagataeibacter sp. MSKU9 whole genome sequencing project.</title>
        <authorList>
            <person name="Matsutani M."/>
            <person name="Naloka K."/>
            <person name="Theeragool G."/>
            <person name="Yakushi T."/>
            <person name="Matsushita K."/>
        </authorList>
    </citation>
    <scope>NUCLEOTIDE SEQUENCE [LARGE SCALE GENOMIC DNA]</scope>
    <source>
        <strain evidence="14">MSKU9</strain>
    </source>
</reference>
<evidence type="ECO:0000256" key="10">
    <source>
        <dbReference type="SAM" id="Phobius"/>
    </source>
</evidence>
<dbReference type="OrthoDB" id="9789291at2"/>
<dbReference type="InterPro" id="IPR010627">
    <property type="entry name" value="Prepilin_pept_A24_N"/>
</dbReference>
<feature type="transmembrane region" description="Helical" evidence="10">
    <location>
        <begin position="103"/>
        <end position="121"/>
    </location>
</feature>
<dbReference type="GO" id="GO:0032259">
    <property type="term" value="P:methylation"/>
    <property type="evidence" value="ECO:0007669"/>
    <property type="project" value="UniProtKB-KW"/>
</dbReference>
<dbReference type="GO" id="GO:0004190">
    <property type="term" value="F:aspartic-type endopeptidase activity"/>
    <property type="evidence" value="ECO:0007669"/>
    <property type="project" value="UniProtKB-EC"/>
</dbReference>
<dbReference type="PANTHER" id="PTHR30487">
    <property type="entry name" value="TYPE 4 PREPILIN-LIKE PROTEINS LEADER PEPTIDE-PROCESSING ENZYME"/>
    <property type="match status" value="1"/>
</dbReference>
<feature type="transmembrane region" description="Helical" evidence="10">
    <location>
        <begin position="128"/>
        <end position="148"/>
    </location>
</feature>
<dbReference type="InterPro" id="IPR000045">
    <property type="entry name" value="Prepilin_IV_endopep_pep"/>
</dbReference>
<evidence type="ECO:0000259" key="11">
    <source>
        <dbReference type="Pfam" id="PF01478"/>
    </source>
</evidence>
<feature type="domain" description="Prepilin peptidase A24 N-terminal" evidence="12">
    <location>
        <begin position="14"/>
        <end position="90"/>
    </location>
</feature>
<dbReference type="PRINTS" id="PR00864">
    <property type="entry name" value="PREPILNPTASE"/>
</dbReference>
<keyword evidence="5 9" id="KW-0812">Transmembrane</keyword>
<keyword evidence="9" id="KW-0808">Transferase</keyword>
<dbReference type="EC" id="3.4.23.43" evidence="9"/>
<dbReference type="GO" id="GO:0008168">
    <property type="term" value="F:methyltransferase activity"/>
    <property type="evidence" value="ECO:0007669"/>
    <property type="project" value="UniProtKB-KW"/>
</dbReference>
<sequence>MDGTSLVALLAAPFAGSFLGVLIRRLPRGQPVILSRSACEHCGSVLTARDLVPFLSYVLARGRCRYCHVPIGWLHPLVELLALGVAVIVTCAGYMRFSTPDPVWIWSGCALGWCVLALGWIDLKILRLPDALTLPLLLGGLLSCRLLSPAAVPAHTVAAAVGYGSFRLIALMYRRLRGYEGLGMGDAKLLAAAGAWTGLDSLPFVIAGGAIVTLVATGVASYTGLFLHRQMDVRPVHSERGHVTAIRIPFGPGLGLVTWLVFLFDVGGGAS</sequence>
<keyword evidence="9" id="KW-0489">Methyltransferase</keyword>
<dbReference type="PANTHER" id="PTHR30487:SF0">
    <property type="entry name" value="PREPILIN LEADER PEPTIDASE_N-METHYLTRANSFERASE-RELATED"/>
    <property type="match status" value="1"/>
</dbReference>